<feature type="region of interest" description="Disordered" evidence="1">
    <location>
        <begin position="56"/>
        <end position="159"/>
    </location>
</feature>
<protein>
    <recommendedName>
        <fullName evidence="4">Copia protein</fullName>
    </recommendedName>
</protein>
<dbReference type="EMBL" id="CAJNDS010002802">
    <property type="protein sequence ID" value="CAE7603583.1"/>
    <property type="molecule type" value="Genomic_DNA"/>
</dbReference>
<feature type="compositionally biased region" description="Basic and acidic residues" evidence="1">
    <location>
        <begin position="99"/>
        <end position="109"/>
    </location>
</feature>
<dbReference type="PANTHER" id="PTHR11439:SF483">
    <property type="entry name" value="PEPTIDE SYNTHASE GLIP-LIKE, PUTATIVE (AFU_ORTHOLOGUE AFUA_3G12920)-RELATED"/>
    <property type="match status" value="1"/>
</dbReference>
<dbReference type="Proteomes" id="UP000604046">
    <property type="component" value="Unassembled WGS sequence"/>
</dbReference>
<feature type="compositionally biased region" description="Basic and acidic residues" evidence="1">
    <location>
        <begin position="130"/>
        <end position="144"/>
    </location>
</feature>
<feature type="compositionally biased region" description="Basic and acidic residues" evidence="1">
    <location>
        <begin position="65"/>
        <end position="76"/>
    </location>
</feature>
<dbReference type="AlphaFoldDB" id="A0A812V830"/>
<reference evidence="2" key="1">
    <citation type="submission" date="2021-02" db="EMBL/GenBank/DDBJ databases">
        <authorList>
            <person name="Dougan E. K."/>
            <person name="Rhodes N."/>
            <person name="Thang M."/>
            <person name="Chan C."/>
        </authorList>
    </citation>
    <scope>NUCLEOTIDE SEQUENCE</scope>
</reference>
<dbReference type="PANTHER" id="PTHR11439">
    <property type="entry name" value="GAG-POL-RELATED RETROTRANSPOSON"/>
    <property type="match status" value="1"/>
</dbReference>
<feature type="region of interest" description="Disordered" evidence="1">
    <location>
        <begin position="16"/>
        <end position="40"/>
    </location>
</feature>
<sequence>MASRVRSMGDAEKALDYLADTDADQDRASRPPRSLGGKGSRDLLHSAFYIYCCDPDSSDSSSKLSSDDKPEQEGKPDATAGAAEPSESMSDYVPSPVESEPRGVKHGLDEGDGGAGGASATAASAAMAPDDERPAKLPREEPHKSSRINAVQAGPRNDEDVRPCLEEAEIDDLEWYDETLYDSQHKQIGYAIHLVPQHVGASVLHRGYGNDECQGHLLEAFSDADWSGSQFSRRSMSGAVFYLDGAAIFSTCRGQKVVSLSSCESEWYAAVSASCDLLFIKQCLEAILPDPIQAVVRLDNSAARQLAHRQGPSNRTRHIDARLFWVQERVQSKELLYRPVSGLCNPSDISTKVLSEKRLKGLLGAQNVVDMSKSMESVGEHEWHEILDEVATNVHLRKVSKQFRSKCVKSKAFVRIAVMSLMLAGCDAAEESSSPWIVVTDHSNMWKWYMLVAFCLGMIAVCFQTTSLEL</sequence>
<gene>
    <name evidence="2" type="ORF">SNAT2548_LOCUS34326</name>
</gene>
<name>A0A812V830_9DINO</name>
<evidence type="ECO:0008006" key="4">
    <source>
        <dbReference type="Google" id="ProtNLM"/>
    </source>
</evidence>
<comment type="caution">
    <text evidence="2">The sequence shown here is derived from an EMBL/GenBank/DDBJ whole genome shotgun (WGS) entry which is preliminary data.</text>
</comment>
<accession>A0A812V830</accession>
<evidence type="ECO:0000256" key="1">
    <source>
        <dbReference type="SAM" id="MobiDB-lite"/>
    </source>
</evidence>
<feature type="compositionally biased region" description="Low complexity" evidence="1">
    <location>
        <begin position="118"/>
        <end position="128"/>
    </location>
</feature>
<proteinExistence type="predicted"/>
<dbReference type="OrthoDB" id="416095at2759"/>
<keyword evidence="3" id="KW-1185">Reference proteome</keyword>
<dbReference type="CDD" id="cd09272">
    <property type="entry name" value="RNase_HI_RT_Ty1"/>
    <property type="match status" value="1"/>
</dbReference>
<evidence type="ECO:0000313" key="3">
    <source>
        <dbReference type="Proteomes" id="UP000604046"/>
    </source>
</evidence>
<organism evidence="2 3">
    <name type="scientific">Symbiodinium natans</name>
    <dbReference type="NCBI Taxonomy" id="878477"/>
    <lineage>
        <taxon>Eukaryota</taxon>
        <taxon>Sar</taxon>
        <taxon>Alveolata</taxon>
        <taxon>Dinophyceae</taxon>
        <taxon>Suessiales</taxon>
        <taxon>Symbiodiniaceae</taxon>
        <taxon>Symbiodinium</taxon>
    </lineage>
</organism>
<evidence type="ECO:0000313" key="2">
    <source>
        <dbReference type="EMBL" id="CAE7603583.1"/>
    </source>
</evidence>